<keyword evidence="5" id="KW-0949">S-adenosyl-L-methionine</keyword>
<comment type="caution">
    <text evidence="7">The sequence shown here is derived from an EMBL/GenBank/DDBJ whole genome shotgun (WGS) entry which is preliminary data.</text>
</comment>
<dbReference type="EMBL" id="BOPV01000001">
    <property type="protein sequence ID" value="GIL38669.1"/>
    <property type="molecule type" value="Genomic_DNA"/>
</dbReference>
<dbReference type="SUPFAM" id="SSF53335">
    <property type="entry name" value="S-adenosyl-L-methionine-dependent methyltransferases"/>
    <property type="match status" value="1"/>
</dbReference>
<dbReference type="GO" id="GO:0009007">
    <property type="term" value="F:site-specific DNA-methyltransferase (adenine-specific) activity"/>
    <property type="evidence" value="ECO:0007669"/>
    <property type="project" value="UniProtKB-EC"/>
</dbReference>
<dbReference type="GO" id="GO:0043565">
    <property type="term" value="F:sequence-specific DNA binding"/>
    <property type="evidence" value="ECO:0007669"/>
    <property type="project" value="TreeGrafter"/>
</dbReference>
<keyword evidence="8" id="KW-1185">Reference proteome</keyword>
<comment type="catalytic activity">
    <reaction evidence="6">
        <text>a 2'-deoxyadenosine in DNA + S-adenosyl-L-methionine = an N(6)-methyl-2'-deoxyadenosine in DNA + S-adenosyl-L-homocysteine + H(+)</text>
        <dbReference type="Rhea" id="RHEA:15197"/>
        <dbReference type="Rhea" id="RHEA-COMP:12418"/>
        <dbReference type="Rhea" id="RHEA-COMP:12419"/>
        <dbReference type="ChEBI" id="CHEBI:15378"/>
        <dbReference type="ChEBI" id="CHEBI:57856"/>
        <dbReference type="ChEBI" id="CHEBI:59789"/>
        <dbReference type="ChEBI" id="CHEBI:90615"/>
        <dbReference type="ChEBI" id="CHEBI:90616"/>
        <dbReference type="EC" id="2.1.1.72"/>
    </reaction>
</comment>
<dbReference type="InterPro" id="IPR029063">
    <property type="entry name" value="SAM-dependent_MTases_sf"/>
</dbReference>
<accession>A0A8S8XAM7</accession>
<evidence type="ECO:0000256" key="3">
    <source>
        <dbReference type="ARBA" id="ARBA00022603"/>
    </source>
</evidence>
<evidence type="ECO:0000256" key="4">
    <source>
        <dbReference type="ARBA" id="ARBA00022679"/>
    </source>
</evidence>
<dbReference type="Gene3D" id="3.40.50.150">
    <property type="entry name" value="Vaccinia Virus protein VP39"/>
    <property type="match status" value="1"/>
</dbReference>
<evidence type="ECO:0000256" key="6">
    <source>
        <dbReference type="ARBA" id="ARBA00047942"/>
    </source>
</evidence>
<dbReference type="PIRSF" id="PIRSF000398">
    <property type="entry name" value="M_m6A_EcoRV"/>
    <property type="match status" value="1"/>
</dbReference>
<dbReference type="PROSITE" id="PS00092">
    <property type="entry name" value="N6_MTASE"/>
    <property type="match status" value="1"/>
</dbReference>
<dbReference type="GO" id="GO:0009307">
    <property type="term" value="P:DNA restriction-modification system"/>
    <property type="evidence" value="ECO:0007669"/>
    <property type="project" value="InterPro"/>
</dbReference>
<dbReference type="InterPro" id="IPR023095">
    <property type="entry name" value="Ade_MeTrfase_dom_2"/>
</dbReference>
<dbReference type="InterPro" id="IPR012263">
    <property type="entry name" value="M_m6A_EcoRV"/>
</dbReference>
<dbReference type="Gene3D" id="1.10.1020.10">
    <property type="entry name" value="Adenine-specific Methyltransferase, Domain 2"/>
    <property type="match status" value="1"/>
</dbReference>
<keyword evidence="3" id="KW-0489">Methyltransferase</keyword>
<dbReference type="Pfam" id="PF02086">
    <property type="entry name" value="MethyltransfD12"/>
    <property type="match status" value="1"/>
</dbReference>
<gene>
    <name evidence="7" type="ORF">TMPK1_09060</name>
</gene>
<keyword evidence="4" id="KW-0808">Transferase</keyword>
<dbReference type="AlphaFoldDB" id="A0A8S8XAM7"/>
<dbReference type="Proteomes" id="UP000681075">
    <property type="component" value="Unassembled WGS sequence"/>
</dbReference>
<protein>
    <recommendedName>
        <fullName evidence="2">site-specific DNA-methyltransferase (adenine-specific)</fullName>
        <ecNumber evidence="2">2.1.1.72</ecNumber>
    </recommendedName>
</protein>
<dbReference type="GO" id="GO:0006298">
    <property type="term" value="P:mismatch repair"/>
    <property type="evidence" value="ECO:0007669"/>
    <property type="project" value="TreeGrafter"/>
</dbReference>
<evidence type="ECO:0000313" key="8">
    <source>
        <dbReference type="Proteomes" id="UP000681075"/>
    </source>
</evidence>
<comment type="similarity">
    <text evidence="1">Belongs to the N(4)/N(6)-methyltransferase family.</text>
</comment>
<dbReference type="GO" id="GO:1904047">
    <property type="term" value="F:S-adenosyl-L-methionine binding"/>
    <property type="evidence" value="ECO:0007669"/>
    <property type="project" value="TreeGrafter"/>
</dbReference>
<dbReference type="EC" id="2.1.1.72" evidence="2"/>
<evidence type="ECO:0000256" key="5">
    <source>
        <dbReference type="ARBA" id="ARBA00022691"/>
    </source>
</evidence>
<dbReference type="PANTHER" id="PTHR30481:SF3">
    <property type="entry name" value="DNA ADENINE METHYLASE"/>
    <property type="match status" value="1"/>
</dbReference>
<dbReference type="GO" id="GO:0032259">
    <property type="term" value="P:methylation"/>
    <property type="evidence" value="ECO:0007669"/>
    <property type="project" value="UniProtKB-KW"/>
</dbReference>
<reference evidence="7" key="1">
    <citation type="submission" date="2021-02" db="EMBL/GenBank/DDBJ databases">
        <title>Genome sequence of Rhodospirillales sp. strain TMPK1 isolated from soil.</title>
        <authorList>
            <person name="Nakai R."/>
            <person name="Kusada H."/>
            <person name="Tamaki H."/>
        </authorList>
    </citation>
    <scope>NUCLEOTIDE SEQUENCE</scope>
    <source>
        <strain evidence="7">TMPK1</strain>
    </source>
</reference>
<dbReference type="PRINTS" id="PR00505">
    <property type="entry name" value="D12N6MTFRASE"/>
</dbReference>
<evidence type="ECO:0000256" key="2">
    <source>
        <dbReference type="ARBA" id="ARBA00011900"/>
    </source>
</evidence>
<dbReference type="InterPro" id="IPR002052">
    <property type="entry name" value="DNA_methylase_N6_adenine_CS"/>
</dbReference>
<sequence>MPTLPHPIPYQGSKRALAARISGFVPDAIDTWFEPFAGSAAMSLWAARNRAPRRIVLCDVLEPLTQLWAEIIERPFDVADRYQAIWAGQGEDDPDYFNRVRARFNANGDPVELLYLLCRCVKNAVRFNARGQFTQSVDKRRLGMRPDKMRAALTGASSLLRGRTELRSGDWLAALDDATPNDFIYLDPPYHGTSTGRDRRYADSLSRDALIDGLHALNARKLRYALSYDGLSGERSYGPPLPADLNLTQHLLHAGRSSQATLNGRSEETVESLYLTPGLSEQAVVELRQAQASLSL</sequence>
<proteinExistence type="inferred from homology"/>
<organism evidence="7 8">
    <name type="scientific">Roseiterribacter gracilis</name>
    <dbReference type="NCBI Taxonomy" id="2812848"/>
    <lineage>
        <taxon>Bacteria</taxon>
        <taxon>Pseudomonadati</taxon>
        <taxon>Pseudomonadota</taxon>
        <taxon>Alphaproteobacteria</taxon>
        <taxon>Rhodospirillales</taxon>
        <taxon>Roseiterribacteraceae</taxon>
        <taxon>Roseiterribacter</taxon>
    </lineage>
</organism>
<name>A0A8S8XAM7_9PROT</name>
<dbReference type="PANTHER" id="PTHR30481">
    <property type="entry name" value="DNA ADENINE METHYLASE"/>
    <property type="match status" value="1"/>
</dbReference>
<evidence type="ECO:0000313" key="7">
    <source>
        <dbReference type="EMBL" id="GIL38669.1"/>
    </source>
</evidence>
<evidence type="ECO:0000256" key="1">
    <source>
        <dbReference type="ARBA" id="ARBA00006594"/>
    </source>
</evidence>
<dbReference type="RefSeq" id="WP_420241721.1">
    <property type="nucleotide sequence ID" value="NZ_BOPV01000001.1"/>
</dbReference>
<dbReference type="InterPro" id="IPR012327">
    <property type="entry name" value="MeTrfase_D12"/>
</dbReference>